<keyword evidence="10" id="KW-1185">Reference proteome</keyword>
<feature type="transmembrane region" description="Helical" evidence="8">
    <location>
        <begin position="298"/>
        <end position="320"/>
    </location>
</feature>
<dbReference type="GO" id="GO:0004896">
    <property type="term" value="F:cytokine receptor activity"/>
    <property type="evidence" value="ECO:0007669"/>
    <property type="project" value="TreeGrafter"/>
</dbReference>
<accession>A0AAD3N103</accession>
<sequence>MIMFLHCNADQLPPPSNPKHIWLDNFTVNVSWSWMKPSNLSGNCKIKYELCLEHEVVQGDRKKCVRRTDWRNFTDSCLLEGKESVPCNYTIRTVCDPCDGWNDSTAVNVVVGPVSRAKVVNNFTCVLDRNGMNCSWIPVNSSLDLKLFYRYCGSSEELRNSLKECEHPYKNGCYVYTNRTELCFLAVTESGQSTFKPSIAIPSPKMSIREDEHHLQFNWTTPEVGVSCDWKYNLCFTQCEGHEQCHNVSAPSHRMPYNENCRYKFKSRVLVDTNCHTMISDWSKAVTYGTNKPLDRTLTVVAIVIPIVLFVCVILSCYCFRKHSDIICPIIPDPSAIFKEMMMNGNKELKPMTGSLYTPVPEPIEPCKIALRAGADTSSGAGPKEKRFILTPTVVGKGNLRRKKGGGLTRMFQSLDFVVLGCLLLAAEPITGQISPPQNLSLWWLDDFQPQLTWAPPQHPVSNCTYKVYSETSEQDSERSTECDSSPWKGDVVMEGGFLYLSVQTICGEQESEPETLSVIYPVVVRNLQCYLYTSKEAHCTWDSVSPVPSFKFFYRLTIEDLSQPSRNSSLLPRLQECSNYIHTSSLHRSGCRLQANISNGISILFNGTVNGTFFRNTFKKYLKNNVRPPALNWTVIKTGGKFNISWTRPDIDLTWTYKLNYTACNGHVEKDEHSLTSMQLDVIPHCKYCMTIKAKYRDGKYGIE</sequence>
<evidence type="ECO:0000313" key="10">
    <source>
        <dbReference type="Proteomes" id="UP001279410"/>
    </source>
</evidence>
<proteinExistence type="predicted"/>
<evidence type="ECO:0000256" key="1">
    <source>
        <dbReference type="ARBA" id="ARBA00004479"/>
    </source>
</evidence>
<organism evidence="9 10">
    <name type="scientific">Lates japonicus</name>
    <name type="common">Japanese lates</name>
    <dbReference type="NCBI Taxonomy" id="270547"/>
    <lineage>
        <taxon>Eukaryota</taxon>
        <taxon>Metazoa</taxon>
        <taxon>Chordata</taxon>
        <taxon>Craniata</taxon>
        <taxon>Vertebrata</taxon>
        <taxon>Euteleostomi</taxon>
        <taxon>Actinopterygii</taxon>
        <taxon>Neopterygii</taxon>
        <taxon>Teleostei</taxon>
        <taxon>Neoteleostei</taxon>
        <taxon>Acanthomorphata</taxon>
        <taxon>Carangaria</taxon>
        <taxon>Carangaria incertae sedis</taxon>
        <taxon>Centropomidae</taxon>
        <taxon>Lates</taxon>
    </lineage>
</organism>
<keyword evidence="5 8" id="KW-0472">Membrane</keyword>
<dbReference type="PANTHER" id="PTHR23037">
    <property type="entry name" value="CYTOKINE RECEPTOR"/>
    <property type="match status" value="1"/>
</dbReference>
<keyword evidence="3" id="KW-0732">Signal</keyword>
<keyword evidence="4 8" id="KW-1133">Transmembrane helix</keyword>
<keyword evidence="6" id="KW-0675">Receptor</keyword>
<evidence type="ECO:0000256" key="3">
    <source>
        <dbReference type="ARBA" id="ARBA00022729"/>
    </source>
</evidence>
<dbReference type="GO" id="GO:0009897">
    <property type="term" value="C:external side of plasma membrane"/>
    <property type="evidence" value="ECO:0007669"/>
    <property type="project" value="TreeGrafter"/>
</dbReference>
<comment type="subcellular location">
    <subcellularLocation>
        <location evidence="1">Membrane</location>
        <topology evidence="1">Single-pass type I membrane protein</topology>
    </subcellularLocation>
</comment>
<dbReference type="EMBL" id="BRZM01000066">
    <property type="protein sequence ID" value="GLD64045.1"/>
    <property type="molecule type" value="Genomic_DNA"/>
</dbReference>
<evidence type="ECO:0000256" key="2">
    <source>
        <dbReference type="ARBA" id="ARBA00022692"/>
    </source>
</evidence>
<evidence type="ECO:0000256" key="5">
    <source>
        <dbReference type="ARBA" id="ARBA00023136"/>
    </source>
</evidence>
<keyword evidence="2 8" id="KW-0812">Transmembrane</keyword>
<evidence type="ECO:0000256" key="6">
    <source>
        <dbReference type="ARBA" id="ARBA00023170"/>
    </source>
</evidence>
<evidence type="ECO:0000256" key="8">
    <source>
        <dbReference type="SAM" id="Phobius"/>
    </source>
</evidence>
<dbReference type="InterPro" id="IPR036116">
    <property type="entry name" value="FN3_sf"/>
</dbReference>
<evidence type="ECO:0000256" key="4">
    <source>
        <dbReference type="ARBA" id="ARBA00022989"/>
    </source>
</evidence>
<gene>
    <name evidence="9" type="ORF">AKAME5_001560800</name>
</gene>
<dbReference type="Gene3D" id="2.60.40.10">
    <property type="entry name" value="Immunoglobulins"/>
    <property type="match status" value="1"/>
</dbReference>
<comment type="caution">
    <text evidence="9">The sequence shown here is derived from an EMBL/GenBank/DDBJ whole genome shotgun (WGS) entry which is preliminary data.</text>
</comment>
<dbReference type="Proteomes" id="UP001279410">
    <property type="component" value="Unassembled WGS sequence"/>
</dbReference>
<dbReference type="PANTHER" id="PTHR23037:SF46">
    <property type="entry name" value="INTERLEUKIN 5 RECEPTOR SUBUNIT ALPHA"/>
    <property type="match status" value="1"/>
</dbReference>
<dbReference type="InterPro" id="IPR013783">
    <property type="entry name" value="Ig-like_fold"/>
</dbReference>
<protein>
    <submittedName>
        <fullName evidence="9">Uncharacterized protein</fullName>
    </submittedName>
</protein>
<dbReference type="SUPFAM" id="SSF49265">
    <property type="entry name" value="Fibronectin type III"/>
    <property type="match status" value="2"/>
</dbReference>
<reference evidence="9" key="1">
    <citation type="submission" date="2022-08" db="EMBL/GenBank/DDBJ databases">
        <title>Genome sequencing of akame (Lates japonicus).</title>
        <authorList>
            <person name="Hashiguchi Y."/>
            <person name="Takahashi H."/>
        </authorList>
    </citation>
    <scope>NUCLEOTIDE SEQUENCE</scope>
    <source>
        <strain evidence="9">Kochi</strain>
    </source>
</reference>
<evidence type="ECO:0000256" key="7">
    <source>
        <dbReference type="ARBA" id="ARBA00023180"/>
    </source>
</evidence>
<evidence type="ECO:0000313" key="9">
    <source>
        <dbReference type="EMBL" id="GLD64045.1"/>
    </source>
</evidence>
<dbReference type="AlphaFoldDB" id="A0AAD3N103"/>
<name>A0AAD3N103_LATJO</name>
<keyword evidence="7" id="KW-0325">Glycoprotein</keyword>